<evidence type="ECO:0000256" key="4">
    <source>
        <dbReference type="ARBA" id="ARBA00022553"/>
    </source>
</evidence>
<dbReference type="Pfam" id="PF00069">
    <property type="entry name" value="Pkinase"/>
    <property type="match status" value="1"/>
</dbReference>
<keyword evidence="16" id="KW-1185">Reference proteome</keyword>
<keyword evidence="3" id="KW-0723">Serine/threonine-protein kinase</keyword>
<dbReference type="OrthoDB" id="4062651at2759"/>
<dbReference type="Gene3D" id="3.30.200.20">
    <property type="entry name" value="Phosphorylase Kinase, domain 1"/>
    <property type="match status" value="1"/>
</dbReference>
<feature type="domain" description="Protein kinase" evidence="14">
    <location>
        <begin position="1"/>
        <end position="245"/>
    </location>
</feature>
<keyword evidence="6" id="KW-0812">Transmembrane</keyword>
<evidence type="ECO:0000256" key="11">
    <source>
        <dbReference type="ARBA" id="ARBA00023136"/>
    </source>
</evidence>
<dbReference type="PIRSF" id="PIRSF000654">
    <property type="entry name" value="Integrin-linked_kinase"/>
    <property type="match status" value="1"/>
</dbReference>
<keyword evidence="11" id="KW-0472">Membrane</keyword>
<dbReference type="EC" id="2.7.11.1" evidence="2"/>
<dbReference type="FunFam" id="1.10.510.10:FF:000035">
    <property type="entry name" value="Putative receptor-like serine/threonine-protein kinase"/>
    <property type="match status" value="1"/>
</dbReference>
<dbReference type="SMART" id="SM00220">
    <property type="entry name" value="S_TKc"/>
    <property type="match status" value="1"/>
</dbReference>
<evidence type="ECO:0000256" key="8">
    <source>
        <dbReference type="ARBA" id="ARBA00022777"/>
    </source>
</evidence>
<dbReference type="EMBL" id="AUSU01004029">
    <property type="protein sequence ID" value="EPS65809.1"/>
    <property type="molecule type" value="Genomic_DNA"/>
</dbReference>
<name>S8CFU3_9LAMI</name>
<evidence type="ECO:0000313" key="16">
    <source>
        <dbReference type="Proteomes" id="UP000015453"/>
    </source>
</evidence>
<dbReference type="InterPro" id="IPR008271">
    <property type="entry name" value="Ser/Thr_kinase_AS"/>
</dbReference>
<dbReference type="InterPro" id="IPR011009">
    <property type="entry name" value="Kinase-like_dom_sf"/>
</dbReference>
<dbReference type="PANTHER" id="PTHR47984">
    <property type="entry name" value="OS01G0323000 PROTEIN"/>
    <property type="match status" value="1"/>
</dbReference>
<evidence type="ECO:0000256" key="7">
    <source>
        <dbReference type="ARBA" id="ARBA00022741"/>
    </source>
</evidence>
<keyword evidence="9" id="KW-0067">ATP-binding</keyword>
<dbReference type="Gene3D" id="1.10.510.10">
    <property type="entry name" value="Transferase(Phosphotransferase) domain 1"/>
    <property type="match status" value="1"/>
</dbReference>
<protein>
    <recommendedName>
        <fullName evidence="2">non-specific serine/threonine protein kinase</fullName>
        <ecNumber evidence="2">2.7.11.1</ecNumber>
    </recommendedName>
</protein>
<dbReference type="PROSITE" id="PS00108">
    <property type="entry name" value="PROTEIN_KINASE_ST"/>
    <property type="match status" value="1"/>
</dbReference>
<dbReference type="PROSITE" id="PS50011">
    <property type="entry name" value="PROTEIN_KINASE_DOM"/>
    <property type="match status" value="1"/>
</dbReference>
<keyword evidence="5" id="KW-0808">Transferase</keyword>
<proteinExistence type="predicted"/>
<organism evidence="15 16">
    <name type="scientific">Genlisea aurea</name>
    <dbReference type="NCBI Taxonomy" id="192259"/>
    <lineage>
        <taxon>Eukaryota</taxon>
        <taxon>Viridiplantae</taxon>
        <taxon>Streptophyta</taxon>
        <taxon>Embryophyta</taxon>
        <taxon>Tracheophyta</taxon>
        <taxon>Spermatophyta</taxon>
        <taxon>Magnoliopsida</taxon>
        <taxon>eudicotyledons</taxon>
        <taxon>Gunneridae</taxon>
        <taxon>Pentapetalae</taxon>
        <taxon>asterids</taxon>
        <taxon>lamiids</taxon>
        <taxon>Lamiales</taxon>
        <taxon>Lentibulariaceae</taxon>
        <taxon>Genlisea</taxon>
    </lineage>
</organism>
<keyword evidence="7" id="KW-0547">Nucleotide-binding</keyword>
<comment type="catalytic activity">
    <reaction evidence="12">
        <text>L-threonyl-[protein] + ATP = O-phospho-L-threonyl-[protein] + ADP + H(+)</text>
        <dbReference type="Rhea" id="RHEA:46608"/>
        <dbReference type="Rhea" id="RHEA-COMP:11060"/>
        <dbReference type="Rhea" id="RHEA-COMP:11605"/>
        <dbReference type="ChEBI" id="CHEBI:15378"/>
        <dbReference type="ChEBI" id="CHEBI:30013"/>
        <dbReference type="ChEBI" id="CHEBI:30616"/>
        <dbReference type="ChEBI" id="CHEBI:61977"/>
        <dbReference type="ChEBI" id="CHEBI:456216"/>
        <dbReference type="EC" id="2.7.11.1"/>
    </reaction>
</comment>
<dbReference type="SUPFAM" id="SSF56112">
    <property type="entry name" value="Protein kinase-like (PK-like)"/>
    <property type="match status" value="1"/>
</dbReference>
<dbReference type="GO" id="GO:0016020">
    <property type="term" value="C:membrane"/>
    <property type="evidence" value="ECO:0007669"/>
    <property type="project" value="UniProtKB-SubCell"/>
</dbReference>
<keyword evidence="8" id="KW-0418">Kinase</keyword>
<dbReference type="GO" id="GO:0005524">
    <property type="term" value="F:ATP binding"/>
    <property type="evidence" value="ECO:0007669"/>
    <property type="project" value="UniProtKB-KW"/>
</dbReference>
<gene>
    <name evidence="15" type="ORF">M569_08968</name>
</gene>
<evidence type="ECO:0000313" key="15">
    <source>
        <dbReference type="EMBL" id="EPS65809.1"/>
    </source>
</evidence>
<evidence type="ECO:0000256" key="9">
    <source>
        <dbReference type="ARBA" id="ARBA00022840"/>
    </source>
</evidence>
<dbReference type="GO" id="GO:0004674">
    <property type="term" value="F:protein serine/threonine kinase activity"/>
    <property type="evidence" value="ECO:0007669"/>
    <property type="project" value="UniProtKB-KW"/>
</dbReference>
<reference evidence="15 16" key="1">
    <citation type="journal article" date="2013" name="BMC Genomics">
        <title>The miniature genome of a carnivorous plant Genlisea aurea contains a low number of genes and short non-coding sequences.</title>
        <authorList>
            <person name="Leushkin E.V."/>
            <person name="Sutormin R.A."/>
            <person name="Nabieva E.R."/>
            <person name="Penin A.A."/>
            <person name="Kondrashov A.S."/>
            <person name="Logacheva M.D."/>
        </authorList>
    </citation>
    <scope>NUCLEOTIDE SEQUENCE [LARGE SCALE GENOMIC DNA]</scope>
</reference>
<evidence type="ECO:0000256" key="1">
    <source>
        <dbReference type="ARBA" id="ARBA00004167"/>
    </source>
</evidence>
<dbReference type="InterPro" id="IPR052232">
    <property type="entry name" value="RLK_Ser/Thr-Kinase"/>
</dbReference>
<evidence type="ECO:0000259" key="14">
    <source>
        <dbReference type="PROSITE" id="PS50011"/>
    </source>
</evidence>
<evidence type="ECO:0000256" key="13">
    <source>
        <dbReference type="ARBA" id="ARBA00048679"/>
    </source>
</evidence>
<comment type="subcellular location">
    <subcellularLocation>
        <location evidence="1">Membrane</location>
        <topology evidence="1">Single-pass membrane protein</topology>
    </subcellularLocation>
</comment>
<evidence type="ECO:0000256" key="12">
    <source>
        <dbReference type="ARBA" id="ARBA00047899"/>
    </source>
</evidence>
<comment type="caution">
    <text evidence="15">The sequence shown here is derived from an EMBL/GenBank/DDBJ whole genome shotgun (WGS) entry which is preliminary data.</text>
</comment>
<feature type="non-terminal residue" evidence="15">
    <location>
        <position position="1"/>
    </location>
</feature>
<evidence type="ECO:0000256" key="6">
    <source>
        <dbReference type="ARBA" id="ARBA00022692"/>
    </source>
</evidence>
<dbReference type="InterPro" id="IPR000719">
    <property type="entry name" value="Prot_kinase_dom"/>
</dbReference>
<evidence type="ECO:0000256" key="2">
    <source>
        <dbReference type="ARBA" id="ARBA00012513"/>
    </source>
</evidence>
<evidence type="ECO:0000256" key="3">
    <source>
        <dbReference type="ARBA" id="ARBA00022527"/>
    </source>
</evidence>
<evidence type="ECO:0000256" key="10">
    <source>
        <dbReference type="ARBA" id="ARBA00022989"/>
    </source>
</evidence>
<dbReference type="Proteomes" id="UP000015453">
    <property type="component" value="Unassembled WGS sequence"/>
</dbReference>
<evidence type="ECO:0000256" key="5">
    <source>
        <dbReference type="ARBA" id="ARBA00022679"/>
    </source>
</evidence>
<comment type="catalytic activity">
    <reaction evidence="13">
        <text>L-seryl-[protein] + ATP = O-phospho-L-seryl-[protein] + ADP + H(+)</text>
        <dbReference type="Rhea" id="RHEA:17989"/>
        <dbReference type="Rhea" id="RHEA-COMP:9863"/>
        <dbReference type="Rhea" id="RHEA-COMP:11604"/>
        <dbReference type="ChEBI" id="CHEBI:15378"/>
        <dbReference type="ChEBI" id="CHEBI:29999"/>
        <dbReference type="ChEBI" id="CHEBI:30616"/>
        <dbReference type="ChEBI" id="CHEBI:83421"/>
        <dbReference type="ChEBI" id="CHEBI:456216"/>
        <dbReference type="EC" id="2.7.11.1"/>
    </reaction>
</comment>
<dbReference type="PANTHER" id="PTHR47984:SF14">
    <property type="entry name" value="OS01G0323000 PROTEIN"/>
    <property type="match status" value="1"/>
</dbReference>
<accession>S8CFU3</accession>
<sequence>GQAEKEFRAEVEAIGQVRHKNLVRLLGYCVEGTDRLLVYEYVNNGNLHQWLHNGKRKNSLGQLTWEGRLKIMIGTAKGLAYLHEGIEPKIVHRDIKSSNILIDDEFNPKISDFGLAKSMGGGTSHIVTTVMGTLGYVAPEHESSGFLNEKSDVYSFGVVLLETLTGREPIDVTGPAAEVHLVEWIKAMVGAKKSDQVVDPNLETRPSTSSLKRVLLTSLRCIDPNVDQRPTMSQVVRMLESQEYPVP</sequence>
<dbReference type="AlphaFoldDB" id="S8CFU3"/>
<feature type="non-terminal residue" evidence="15">
    <location>
        <position position="247"/>
    </location>
</feature>
<keyword evidence="4" id="KW-0597">Phosphoprotein</keyword>
<keyword evidence="10" id="KW-1133">Transmembrane helix</keyword>